<keyword evidence="3" id="KW-0732">Signal</keyword>
<keyword evidence="5" id="KW-1185">Reference proteome</keyword>
<feature type="chain" id="PRO_5034152183" evidence="3">
    <location>
        <begin position="18"/>
        <end position="281"/>
    </location>
</feature>
<feature type="transmembrane region" description="Helical" evidence="2">
    <location>
        <begin position="219"/>
        <end position="242"/>
    </location>
</feature>
<keyword evidence="2" id="KW-0812">Transmembrane</keyword>
<protein>
    <submittedName>
        <fullName evidence="4">Uncharacterized protein</fullName>
    </submittedName>
</protein>
<evidence type="ECO:0000256" key="2">
    <source>
        <dbReference type="SAM" id="Phobius"/>
    </source>
</evidence>
<evidence type="ECO:0000256" key="3">
    <source>
        <dbReference type="SAM" id="SignalP"/>
    </source>
</evidence>
<proteinExistence type="predicted"/>
<gene>
    <name evidence="4" type="ORF">IMSHALPRED_005330</name>
</gene>
<reference evidence="4" key="1">
    <citation type="submission" date="2021-03" db="EMBL/GenBank/DDBJ databases">
        <authorList>
            <person name="Tagirdzhanova G."/>
        </authorList>
    </citation>
    <scope>NUCLEOTIDE SEQUENCE</scope>
</reference>
<accession>A0A8H3INX7</accession>
<feature type="signal peptide" evidence="3">
    <location>
        <begin position="1"/>
        <end position="17"/>
    </location>
</feature>
<evidence type="ECO:0000256" key="1">
    <source>
        <dbReference type="SAM" id="MobiDB-lite"/>
    </source>
</evidence>
<organism evidence="4 5">
    <name type="scientific">Imshaugia aleurites</name>
    <dbReference type="NCBI Taxonomy" id="172621"/>
    <lineage>
        <taxon>Eukaryota</taxon>
        <taxon>Fungi</taxon>
        <taxon>Dikarya</taxon>
        <taxon>Ascomycota</taxon>
        <taxon>Pezizomycotina</taxon>
        <taxon>Lecanoromycetes</taxon>
        <taxon>OSLEUM clade</taxon>
        <taxon>Lecanoromycetidae</taxon>
        <taxon>Lecanorales</taxon>
        <taxon>Lecanorineae</taxon>
        <taxon>Parmeliaceae</taxon>
        <taxon>Imshaugia</taxon>
    </lineage>
</organism>
<dbReference type="Gene3D" id="3.40.30.10">
    <property type="entry name" value="Glutaredoxin"/>
    <property type="match status" value="1"/>
</dbReference>
<dbReference type="OrthoDB" id="1733656at2759"/>
<dbReference type="EMBL" id="CAJPDT010000029">
    <property type="protein sequence ID" value="CAF9922085.1"/>
    <property type="molecule type" value="Genomic_DNA"/>
</dbReference>
<feature type="region of interest" description="Disordered" evidence="1">
    <location>
        <begin position="253"/>
        <end position="281"/>
    </location>
</feature>
<sequence length="281" mass="29964">MHLTHTLALVLPALTAAQDVQKPLIQQAGDWINSLRGYIPTTVPAVPSALKSPVAASTAKIAAKKVTPLTMSNYESVLTPDPSSPKSPQEWMVFVTGGNKTCGGHCARLEREWNETASLLALDATSPSLASIDCDREGALCSTWMAKPPTIWHISRPVAGAGQSTPASTVYVNYFNVTHSTAGDMVALHSGKKYEEGVLNEGWFDPFDGQLAKLGVNKAVGWALFGIGLVPSWAFMIVISMVSRTIIARRNGPNPAVQQREAERRATGRNPPLGGAPPANE</sequence>
<comment type="caution">
    <text evidence="4">The sequence shown here is derived from an EMBL/GenBank/DDBJ whole genome shotgun (WGS) entry which is preliminary data.</text>
</comment>
<dbReference type="AlphaFoldDB" id="A0A8H3INX7"/>
<keyword evidence="2" id="KW-1133">Transmembrane helix</keyword>
<name>A0A8H3INX7_9LECA</name>
<evidence type="ECO:0000313" key="4">
    <source>
        <dbReference type="EMBL" id="CAF9922085.1"/>
    </source>
</evidence>
<keyword evidence="2" id="KW-0472">Membrane</keyword>
<dbReference type="Proteomes" id="UP000664534">
    <property type="component" value="Unassembled WGS sequence"/>
</dbReference>
<evidence type="ECO:0000313" key="5">
    <source>
        <dbReference type="Proteomes" id="UP000664534"/>
    </source>
</evidence>